<keyword evidence="1" id="KW-0472">Membrane</keyword>
<dbReference type="Proteomes" id="UP000183190">
    <property type="component" value="Unassembled WGS sequence"/>
</dbReference>
<keyword evidence="1" id="KW-1133">Transmembrane helix</keyword>
<dbReference type="AlphaFoldDB" id="A0A1H6KT65"/>
<dbReference type="InterPro" id="IPR025164">
    <property type="entry name" value="Toastrack_DUF4097"/>
</dbReference>
<feature type="transmembrane region" description="Helical" evidence="1">
    <location>
        <begin position="31"/>
        <end position="53"/>
    </location>
</feature>
<dbReference type="EMBL" id="FNWV01000012">
    <property type="protein sequence ID" value="SEH78866.1"/>
    <property type="molecule type" value="Genomic_DNA"/>
</dbReference>
<evidence type="ECO:0000313" key="4">
    <source>
        <dbReference type="Proteomes" id="UP000183190"/>
    </source>
</evidence>
<organism evidence="3 4">
    <name type="scientific">Ruminococcus flavefaciens</name>
    <dbReference type="NCBI Taxonomy" id="1265"/>
    <lineage>
        <taxon>Bacteria</taxon>
        <taxon>Bacillati</taxon>
        <taxon>Bacillota</taxon>
        <taxon>Clostridia</taxon>
        <taxon>Eubacteriales</taxon>
        <taxon>Oscillospiraceae</taxon>
        <taxon>Ruminococcus</taxon>
    </lineage>
</organism>
<proteinExistence type="predicted"/>
<keyword evidence="1" id="KW-0812">Transmembrane</keyword>
<reference evidence="3 4" key="1">
    <citation type="submission" date="2016-10" db="EMBL/GenBank/DDBJ databases">
        <authorList>
            <person name="de Groot N.N."/>
        </authorList>
    </citation>
    <scope>NUCLEOTIDE SEQUENCE [LARGE SCALE GENOMIC DNA]</scope>
    <source>
        <strain evidence="3 4">YAD2003</strain>
    </source>
</reference>
<name>A0A1H6KT65_RUMFL</name>
<evidence type="ECO:0000256" key="1">
    <source>
        <dbReference type="SAM" id="Phobius"/>
    </source>
</evidence>
<dbReference type="OrthoDB" id="1819455at2"/>
<evidence type="ECO:0000313" key="3">
    <source>
        <dbReference type="EMBL" id="SEH78866.1"/>
    </source>
</evidence>
<accession>A0A1H6KT65</accession>
<sequence>MNENMNMDMNMGTPYVQTQQAPQKKSSGGGLVWLVLVVVGIILLVIGVIIYNVNDRDKYFKLKDIHQTFNSETVTKVDLDIPFGDLNITKSNDKMIHIDAENIPDEFDAKVEGTTFKTSCVKKRIGFITMPSFHLWGDNNATLNIALPEKVYASFILNMGAGETTASDIECGKFKIDCGAGEVTFTDVTCDNGEIDCGAGQVNINDMDCKEKLDIDGGAGDINVINSTLGGLDLDQGVGQFEFKGTINGNIDADGGVGEMTFRLTNPETDFSKNGGKYKMDIDHGIGSVDVYYNER</sequence>
<dbReference type="Pfam" id="PF13349">
    <property type="entry name" value="DUF4097"/>
    <property type="match status" value="1"/>
</dbReference>
<feature type="domain" description="DUF4097" evidence="2">
    <location>
        <begin position="79"/>
        <end position="266"/>
    </location>
</feature>
<gene>
    <name evidence="3" type="ORF">SAMN02910265_02697</name>
</gene>
<evidence type="ECO:0000259" key="2">
    <source>
        <dbReference type="Pfam" id="PF13349"/>
    </source>
</evidence>
<protein>
    <submittedName>
        <fullName evidence="3">Putative adhesin</fullName>
    </submittedName>
</protein>
<dbReference type="RefSeq" id="WP_074718274.1">
    <property type="nucleotide sequence ID" value="NZ_FNWV01000012.1"/>
</dbReference>